<keyword evidence="1" id="KW-0853">WD repeat</keyword>
<dbReference type="InterPro" id="IPR007111">
    <property type="entry name" value="NACHT_NTPase"/>
</dbReference>
<evidence type="ECO:0000259" key="3">
    <source>
        <dbReference type="PROSITE" id="PS50837"/>
    </source>
</evidence>
<dbReference type="Pfam" id="PF22736">
    <property type="entry name" value="NNH5"/>
    <property type="match status" value="1"/>
</dbReference>
<dbReference type="Pfam" id="PF05729">
    <property type="entry name" value="NACHT"/>
    <property type="match status" value="1"/>
</dbReference>
<evidence type="ECO:0000313" key="5">
    <source>
        <dbReference type="Proteomes" id="UP000218418"/>
    </source>
</evidence>
<dbReference type="PROSITE" id="PS50082">
    <property type="entry name" value="WD_REPEATS_2"/>
    <property type="match status" value="1"/>
</dbReference>
<dbReference type="InterPro" id="IPR054610">
    <property type="entry name" value="NNH"/>
</dbReference>
<dbReference type="PROSITE" id="PS50294">
    <property type="entry name" value="WD_REPEATS_REGION"/>
    <property type="match status" value="1"/>
</dbReference>
<dbReference type="InterPro" id="IPR027417">
    <property type="entry name" value="P-loop_NTPase"/>
</dbReference>
<dbReference type="SUPFAM" id="SSF141571">
    <property type="entry name" value="Pentapeptide repeat-like"/>
    <property type="match status" value="1"/>
</dbReference>
<dbReference type="SUPFAM" id="SSF52540">
    <property type="entry name" value="P-loop containing nucleoside triphosphate hydrolases"/>
    <property type="match status" value="1"/>
</dbReference>
<feature type="domain" description="NACHT" evidence="3">
    <location>
        <begin position="382"/>
        <end position="510"/>
    </location>
</feature>
<evidence type="ECO:0000313" key="4">
    <source>
        <dbReference type="EMBL" id="BAY84344.1"/>
    </source>
</evidence>
<evidence type="ECO:0000256" key="1">
    <source>
        <dbReference type="PROSITE-ProRule" id="PRU00221"/>
    </source>
</evidence>
<dbReference type="Gene3D" id="2.130.10.10">
    <property type="entry name" value="YVTN repeat-like/Quinoprotein amine dehydrogenase"/>
    <property type="match status" value="1"/>
</dbReference>
<proteinExistence type="predicted"/>
<reference evidence="4 5" key="1">
    <citation type="submission" date="2017-06" db="EMBL/GenBank/DDBJ databases">
        <title>Genome sequencing of cyanobaciteial culture collection at National Institute for Environmental Studies (NIES).</title>
        <authorList>
            <person name="Hirose Y."/>
            <person name="Shimura Y."/>
            <person name="Fujisawa T."/>
            <person name="Nakamura Y."/>
            <person name="Kawachi M."/>
        </authorList>
    </citation>
    <scope>NUCLEOTIDE SEQUENCE [LARGE SCALE GENOMIC DNA]</scope>
    <source>
        <strain evidence="4 5">NIES-267</strain>
    </source>
</reference>
<dbReference type="InterPro" id="IPR054557">
    <property type="entry name" value="NA-iREase1_dom"/>
</dbReference>
<dbReference type="PROSITE" id="PS50837">
    <property type="entry name" value="NACHT"/>
    <property type="match status" value="1"/>
</dbReference>
<dbReference type="Gene3D" id="3.40.50.300">
    <property type="entry name" value="P-loop containing nucleotide triphosphate hydrolases"/>
    <property type="match status" value="1"/>
</dbReference>
<sequence length="907" mass="102696">MPNNLDLLFNILTTIANPIRGKLERNETVIKILKQFNLAPEHPPADFSGVYVYALVEYGVGKPKCLLEFFRQEDIKKAFRKAFDHYNPSILLGEVEAFVDAYALGDEIKELQLDVMREVAAFATIFIEVAKNSRTSAEVLTSHQIASLHQRIFLVQEQLDRLPTLEGIRTEMARLAAAEEDKGSGGGGEGENVYPQSPTSSNSTLIALAQEMRGWFETLGYRFERYEVWHLGYFEWIINIPVRRNRYDRVLVRGMTGEVGLKDVQALDSKVSEQKTDEGWLVTDRRISKVARDEIEKQENEHLECFTFDELVAIDADFSGYLNWLEAEVKRKGIDKNYVPLACTKEELDPDSKRPIVVSRYTEEDGWIEGYIDRWLDDPAKEHISILGEFGTGKTWFALHYTWVALQRYKDAQNRGVQLPRLPLVIPLRDYAKAVSVESLFSEFFFRQYEIPIPGYSAFEQLNRMGKLLLIFDGFDEMAARINRQEMINNFWELAKVVVPGAKVILTCRTEHFPEAQEGRALLNAELQASIANLTGETPQFEVLELEKFDDNQIRQVLSLQTELATVELVMGNSQLLDLSRRPVLTELILEALPDIAAGKPVDMSRVYLYAVQRKMERDIKAERTFTSLADKMYFLCELAWEMLSTEQMSLNYRLFPDRIRRLFGSIVQEEKDLDHWHYDMMGQTMLIRNADGDYTPAHRSLLEFFVAYKFAAELGALADDFTELVKAQSCLDGNVAPVDYTWSGYFERQLDENGCSLAIPPLRKFVGEPLEKLKDTFGRSPLTKAVLDLLMGMLDDSKTLVKVIEETRGKTDSEVGYVGGNAATLVVKVDKAGLEGKDLSGVAMKGADFSDASLNGVDFSNASLNESVFTQNLGDVTAVAFSPDNKLLATGDSSNMVRLWDTANGR</sequence>
<gene>
    <name evidence="4" type="ORF">NIES267_38400</name>
</gene>
<dbReference type="InterPro" id="IPR036322">
    <property type="entry name" value="WD40_repeat_dom_sf"/>
</dbReference>
<dbReference type="SMART" id="SM00320">
    <property type="entry name" value="WD40"/>
    <property type="match status" value="1"/>
</dbReference>
<dbReference type="Pfam" id="PF22722">
    <property type="entry name" value="NA-iREase1"/>
    <property type="match status" value="1"/>
</dbReference>
<feature type="region of interest" description="Disordered" evidence="2">
    <location>
        <begin position="178"/>
        <end position="199"/>
    </location>
</feature>
<name>A0A1Z4LT29_9CYAN</name>
<dbReference type="InterPro" id="IPR001680">
    <property type="entry name" value="WD40_rpt"/>
</dbReference>
<dbReference type="Proteomes" id="UP000218418">
    <property type="component" value="Chromosome"/>
</dbReference>
<keyword evidence="5" id="KW-1185">Reference proteome</keyword>
<accession>A0A1Z4LT29</accession>
<evidence type="ECO:0000256" key="2">
    <source>
        <dbReference type="SAM" id="MobiDB-lite"/>
    </source>
</evidence>
<organism evidence="4 5">
    <name type="scientific">Calothrix parasitica NIES-267</name>
    <dbReference type="NCBI Taxonomy" id="1973488"/>
    <lineage>
        <taxon>Bacteria</taxon>
        <taxon>Bacillati</taxon>
        <taxon>Cyanobacteriota</taxon>
        <taxon>Cyanophyceae</taxon>
        <taxon>Nostocales</taxon>
        <taxon>Calotrichaceae</taxon>
        <taxon>Calothrix</taxon>
    </lineage>
</organism>
<protein>
    <submittedName>
        <fullName evidence="4">WD-40 repeat protein</fullName>
    </submittedName>
</protein>
<dbReference type="EMBL" id="AP018227">
    <property type="protein sequence ID" value="BAY84344.1"/>
    <property type="molecule type" value="Genomic_DNA"/>
</dbReference>
<feature type="repeat" description="WD" evidence="1">
    <location>
        <begin position="870"/>
        <end position="907"/>
    </location>
</feature>
<dbReference type="AlphaFoldDB" id="A0A1Z4LT29"/>
<dbReference type="SUPFAM" id="SSF50978">
    <property type="entry name" value="WD40 repeat-like"/>
    <property type="match status" value="1"/>
</dbReference>
<dbReference type="Pfam" id="PF00400">
    <property type="entry name" value="WD40"/>
    <property type="match status" value="1"/>
</dbReference>
<dbReference type="InterPro" id="IPR015943">
    <property type="entry name" value="WD40/YVTN_repeat-like_dom_sf"/>
</dbReference>